<evidence type="ECO:0000259" key="4">
    <source>
        <dbReference type="Pfam" id="PF13458"/>
    </source>
</evidence>
<reference evidence="5 6" key="1">
    <citation type="submission" date="2020-08" db="EMBL/GenBank/DDBJ databases">
        <title>Genomic Encyclopedia of Type Strains, Phase IV (KMG-IV): sequencing the most valuable type-strain genomes for metagenomic binning, comparative biology and taxonomic classification.</title>
        <authorList>
            <person name="Goeker M."/>
        </authorList>
    </citation>
    <scope>NUCLEOTIDE SEQUENCE [LARGE SCALE GENOMIC DNA]</scope>
    <source>
        <strain evidence="5 6">DSM 29781</strain>
    </source>
</reference>
<dbReference type="CDD" id="cd06343">
    <property type="entry name" value="PBP1_ABC_ligand_binding-like"/>
    <property type="match status" value="1"/>
</dbReference>
<dbReference type="AlphaFoldDB" id="A0A7W8HJG6"/>
<evidence type="ECO:0000256" key="3">
    <source>
        <dbReference type="SAM" id="SignalP"/>
    </source>
</evidence>
<dbReference type="Pfam" id="PF13458">
    <property type="entry name" value="Peripla_BP_6"/>
    <property type="match status" value="1"/>
</dbReference>
<feature type="chain" id="PRO_5030529284" evidence="3">
    <location>
        <begin position="23"/>
        <end position="401"/>
    </location>
</feature>
<dbReference type="PANTHER" id="PTHR47235">
    <property type="entry name" value="BLR6548 PROTEIN"/>
    <property type="match status" value="1"/>
</dbReference>
<gene>
    <name evidence="5" type="ORF">HNQ70_002309</name>
</gene>
<dbReference type="Gene3D" id="3.40.50.2300">
    <property type="match status" value="2"/>
</dbReference>
<name>A0A7W8HJG6_9BURK</name>
<dbReference type="SUPFAM" id="SSF53822">
    <property type="entry name" value="Periplasmic binding protein-like I"/>
    <property type="match status" value="1"/>
</dbReference>
<evidence type="ECO:0000313" key="6">
    <source>
        <dbReference type="Proteomes" id="UP000532440"/>
    </source>
</evidence>
<feature type="domain" description="Leucine-binding protein" evidence="4">
    <location>
        <begin position="34"/>
        <end position="387"/>
    </location>
</feature>
<dbReference type="PANTHER" id="PTHR47235:SF1">
    <property type="entry name" value="BLR6548 PROTEIN"/>
    <property type="match status" value="1"/>
</dbReference>
<comment type="similarity">
    <text evidence="1">Belongs to the leucine-binding protein family.</text>
</comment>
<proteinExistence type="inferred from homology"/>
<keyword evidence="6" id="KW-1185">Reference proteome</keyword>
<dbReference type="InterPro" id="IPR028082">
    <property type="entry name" value="Peripla_BP_I"/>
</dbReference>
<comment type="caution">
    <text evidence="5">The sequence shown here is derived from an EMBL/GenBank/DDBJ whole genome shotgun (WGS) entry which is preliminary data.</text>
</comment>
<evidence type="ECO:0000313" key="5">
    <source>
        <dbReference type="EMBL" id="MBB5272295.1"/>
    </source>
</evidence>
<dbReference type="Proteomes" id="UP000532440">
    <property type="component" value="Unassembled WGS sequence"/>
</dbReference>
<dbReference type="EMBL" id="JACHGB010000004">
    <property type="protein sequence ID" value="MBB5272295.1"/>
    <property type="molecule type" value="Genomic_DNA"/>
</dbReference>
<sequence length="401" mass="43308">MRKLLLALAATASLIHAGAAVAQKNYGPGVTDTEIKLGQTIPYSGPASAYGTLGRSHVAFFKMINDQGGINGRKVNLISLDDGYSPPKTIEAVRRLVESEEVLGLFGTLGTPTNSAIHKYVNQKKVPHLFVSTGAGKWNDPKNFPWTMGFQPNYPAEGKVFAAHILATKPNAKIAILYQNDDFGKDYLIGVKAGLGDKAKSMIVAEASFEVTDPTVDSQILTLRSSGADVFVNAASPKFAAQAIKRVGEIGWKPVHYLTNVSATVGTVLRPAGLDHSTGLLTTQFQKDPGDSQWDKDPEMIAYKEFMKKYYPEGDVNDQLNLLCFASGHAMAHVLRQAGDNLTRENVMKIAGNLKDLRVPGLLPGLTINTSPTNHGPLSMLQMARFDGTKWVPFGEPITAK</sequence>
<evidence type="ECO:0000256" key="1">
    <source>
        <dbReference type="ARBA" id="ARBA00010062"/>
    </source>
</evidence>
<evidence type="ECO:0000256" key="2">
    <source>
        <dbReference type="ARBA" id="ARBA00022729"/>
    </source>
</evidence>
<organism evidence="5 6">
    <name type="scientific">Quisquiliibacterium transsilvanicum</name>
    <dbReference type="NCBI Taxonomy" id="1549638"/>
    <lineage>
        <taxon>Bacteria</taxon>
        <taxon>Pseudomonadati</taxon>
        <taxon>Pseudomonadota</taxon>
        <taxon>Betaproteobacteria</taxon>
        <taxon>Burkholderiales</taxon>
        <taxon>Burkholderiaceae</taxon>
        <taxon>Quisquiliibacterium</taxon>
    </lineage>
</organism>
<feature type="signal peptide" evidence="3">
    <location>
        <begin position="1"/>
        <end position="22"/>
    </location>
</feature>
<protein>
    <submittedName>
        <fullName evidence="5">ABC-type branched-subunit amino acid transport system substrate-binding protein</fullName>
    </submittedName>
</protein>
<keyword evidence="2 3" id="KW-0732">Signal</keyword>
<accession>A0A7W8HJG6</accession>
<dbReference type="InterPro" id="IPR028081">
    <property type="entry name" value="Leu-bd"/>
</dbReference>
<dbReference type="RefSeq" id="WP_183967561.1">
    <property type="nucleotide sequence ID" value="NZ_BAABEW010000002.1"/>
</dbReference>